<feature type="region of interest" description="Disordered" evidence="1">
    <location>
        <begin position="150"/>
        <end position="187"/>
    </location>
</feature>
<dbReference type="EMBL" id="FXUG01000003">
    <property type="protein sequence ID" value="SMP50022.1"/>
    <property type="molecule type" value="Genomic_DNA"/>
</dbReference>
<dbReference type="InterPro" id="IPR050923">
    <property type="entry name" value="Cell_Proc_Reg/RNA_Proc"/>
</dbReference>
<protein>
    <submittedName>
        <fullName evidence="3">FHA domain-containing protein</fullName>
    </submittedName>
</protein>
<dbReference type="PROSITE" id="PS50006">
    <property type="entry name" value="FHA_DOMAIN"/>
    <property type="match status" value="1"/>
</dbReference>
<sequence>MAAPETAQLVLSTGSRAGLVASIQLGYYVVGRDRDCQIRPKTRSVSRTHCLLCYGNPPPQLKAASKRAASDSGEVETQANRFYVLDLNSTSGTKIDGKRLEPRQWVEVKSGAELRCGKIAWSVVVPVSAVSPNGYAGSNEDFSASRIELPEKESRESMATSSPETDMPTGDSSVDESIDSSGEIDAGDVSGTQAEMLQGAAWDESDVAAFLAAHDDSDRQVRYESIRENSRRRTREKQLQWEQDAGEVDDPEADDPEATFFDGSPADEELEAAPTCVDFKPDSDAPSVDAGSGDTPLTAAEQRRIVAESKAAAIQKSKQERRKATHQTVSRILSGESSESLEKLKMVVLASVAVVILAFAAYQFVQFQAGPAPRVVEGID</sequence>
<feature type="region of interest" description="Disordered" evidence="1">
    <location>
        <begin position="227"/>
        <end position="264"/>
    </location>
</feature>
<dbReference type="InterPro" id="IPR000253">
    <property type="entry name" value="FHA_dom"/>
</dbReference>
<feature type="compositionally biased region" description="Acidic residues" evidence="1">
    <location>
        <begin position="244"/>
        <end position="257"/>
    </location>
</feature>
<feature type="domain" description="FHA" evidence="2">
    <location>
        <begin position="28"/>
        <end position="100"/>
    </location>
</feature>
<dbReference type="SMART" id="SM00240">
    <property type="entry name" value="FHA"/>
    <property type="match status" value="1"/>
</dbReference>
<dbReference type="CDD" id="cd00060">
    <property type="entry name" value="FHA"/>
    <property type="match status" value="1"/>
</dbReference>
<dbReference type="Pfam" id="PF00498">
    <property type="entry name" value="FHA"/>
    <property type="match status" value="1"/>
</dbReference>
<evidence type="ECO:0000259" key="2">
    <source>
        <dbReference type="PROSITE" id="PS50006"/>
    </source>
</evidence>
<dbReference type="InterPro" id="IPR008984">
    <property type="entry name" value="SMAD_FHA_dom_sf"/>
</dbReference>
<dbReference type="RefSeq" id="WP_283431843.1">
    <property type="nucleotide sequence ID" value="NZ_FXUG01000003.1"/>
</dbReference>
<accession>A0ABY1PV84</accession>
<comment type="caution">
    <text evidence="3">The sequence shown here is derived from an EMBL/GenBank/DDBJ whole genome shotgun (WGS) entry which is preliminary data.</text>
</comment>
<keyword evidence="4" id="KW-1185">Reference proteome</keyword>
<gene>
    <name evidence="3" type="ORF">SAMN06265222_10327</name>
</gene>
<evidence type="ECO:0000256" key="1">
    <source>
        <dbReference type="SAM" id="MobiDB-lite"/>
    </source>
</evidence>
<dbReference type="SUPFAM" id="SSF49879">
    <property type="entry name" value="SMAD/FHA domain"/>
    <property type="match status" value="1"/>
</dbReference>
<evidence type="ECO:0000313" key="4">
    <source>
        <dbReference type="Proteomes" id="UP001158067"/>
    </source>
</evidence>
<name>A0ABY1PV84_9BACT</name>
<feature type="compositionally biased region" description="Basic and acidic residues" evidence="1">
    <location>
        <begin position="227"/>
        <end position="239"/>
    </location>
</feature>
<organism evidence="3 4">
    <name type="scientific">Neorhodopirellula lusitana</name>
    <dbReference type="NCBI Taxonomy" id="445327"/>
    <lineage>
        <taxon>Bacteria</taxon>
        <taxon>Pseudomonadati</taxon>
        <taxon>Planctomycetota</taxon>
        <taxon>Planctomycetia</taxon>
        <taxon>Pirellulales</taxon>
        <taxon>Pirellulaceae</taxon>
        <taxon>Neorhodopirellula</taxon>
    </lineage>
</organism>
<dbReference type="PANTHER" id="PTHR23308">
    <property type="entry name" value="NUCLEAR INHIBITOR OF PROTEIN PHOSPHATASE-1"/>
    <property type="match status" value="1"/>
</dbReference>
<feature type="region of interest" description="Disordered" evidence="1">
    <location>
        <begin position="278"/>
        <end position="299"/>
    </location>
</feature>
<dbReference type="Proteomes" id="UP001158067">
    <property type="component" value="Unassembled WGS sequence"/>
</dbReference>
<dbReference type="Gene3D" id="2.60.200.20">
    <property type="match status" value="1"/>
</dbReference>
<proteinExistence type="predicted"/>
<evidence type="ECO:0000313" key="3">
    <source>
        <dbReference type="EMBL" id="SMP50022.1"/>
    </source>
</evidence>
<reference evidence="3 4" key="1">
    <citation type="submission" date="2017-05" db="EMBL/GenBank/DDBJ databases">
        <authorList>
            <person name="Varghese N."/>
            <person name="Submissions S."/>
        </authorList>
    </citation>
    <scope>NUCLEOTIDE SEQUENCE [LARGE SCALE GENOMIC DNA]</scope>
    <source>
        <strain evidence="3 4">DSM 25457</strain>
    </source>
</reference>